<accession>A0A1H0CQZ2</accession>
<proteinExistence type="predicted"/>
<dbReference type="PROSITE" id="PS51257">
    <property type="entry name" value="PROKAR_LIPOPROTEIN"/>
    <property type="match status" value="1"/>
</dbReference>
<evidence type="ECO:0000313" key="2">
    <source>
        <dbReference type="Proteomes" id="UP000198793"/>
    </source>
</evidence>
<evidence type="ECO:0000313" key="1">
    <source>
        <dbReference type="EMBL" id="SDN60256.1"/>
    </source>
</evidence>
<organism evidence="1 2">
    <name type="scientific">Aureimonas jatrophae</name>
    <dbReference type="NCBI Taxonomy" id="1166073"/>
    <lineage>
        <taxon>Bacteria</taxon>
        <taxon>Pseudomonadati</taxon>
        <taxon>Pseudomonadota</taxon>
        <taxon>Alphaproteobacteria</taxon>
        <taxon>Hyphomicrobiales</taxon>
        <taxon>Aurantimonadaceae</taxon>
        <taxon>Aureimonas</taxon>
    </lineage>
</organism>
<dbReference type="EMBL" id="FNIT01000001">
    <property type="protein sequence ID" value="SDN60256.1"/>
    <property type="molecule type" value="Genomic_DNA"/>
</dbReference>
<protein>
    <submittedName>
        <fullName evidence="1">Surface antigen</fullName>
    </submittedName>
</protein>
<sequence length="145" mass="15484">MPQRSGSMRLARRSILLIVPLILAGCANANLTALPGLTGAQPVTLPPGAVALRGSIASTQRIKLSPSAEERAILAEYQALQFGPVGQPVSWEADGFRGQFVPTQLYRVGSQDCRGFTHTITRGDNTVRQVGTACRQGEDQWTPVA</sequence>
<dbReference type="AlphaFoldDB" id="A0A1H0CQZ2"/>
<keyword evidence="2" id="KW-1185">Reference proteome</keyword>
<reference evidence="1 2" key="1">
    <citation type="submission" date="2016-10" db="EMBL/GenBank/DDBJ databases">
        <authorList>
            <person name="de Groot N.N."/>
        </authorList>
    </citation>
    <scope>NUCLEOTIDE SEQUENCE [LARGE SCALE GENOMIC DNA]</scope>
    <source>
        <strain evidence="2">L7-484,KACC 16230,DSM 25025</strain>
    </source>
</reference>
<dbReference type="Proteomes" id="UP000198793">
    <property type="component" value="Unassembled WGS sequence"/>
</dbReference>
<gene>
    <name evidence="1" type="ORF">SAMN05192530_101421</name>
</gene>
<dbReference type="RefSeq" id="WP_170842429.1">
    <property type="nucleotide sequence ID" value="NZ_FNIT01000001.1"/>
</dbReference>
<dbReference type="STRING" id="1166073.SAMN05192530_101421"/>
<name>A0A1H0CQZ2_9HYPH</name>